<name>A0A9W7XDN0_9FUNG</name>
<dbReference type="Proteomes" id="UP001145021">
    <property type="component" value="Unassembled WGS sequence"/>
</dbReference>
<protein>
    <submittedName>
        <fullName evidence="1">Uncharacterized protein</fullName>
    </submittedName>
</protein>
<sequence length="59" mass="6260">TAMLSIESIGALKVLVKVVPVDLGHSIASTKANGEITSDTLLEKTSDRLQGSSRRHLSK</sequence>
<feature type="non-terminal residue" evidence="1">
    <location>
        <position position="1"/>
    </location>
</feature>
<evidence type="ECO:0000313" key="1">
    <source>
        <dbReference type="EMBL" id="KAJ1642329.1"/>
    </source>
</evidence>
<evidence type="ECO:0000313" key="2">
    <source>
        <dbReference type="Proteomes" id="UP001145021"/>
    </source>
</evidence>
<proteinExistence type="predicted"/>
<dbReference type="AlphaFoldDB" id="A0A9W7XDN0"/>
<organism evidence="1 2">
    <name type="scientific">Coemansia asiatica</name>
    <dbReference type="NCBI Taxonomy" id="1052880"/>
    <lineage>
        <taxon>Eukaryota</taxon>
        <taxon>Fungi</taxon>
        <taxon>Fungi incertae sedis</taxon>
        <taxon>Zoopagomycota</taxon>
        <taxon>Kickxellomycotina</taxon>
        <taxon>Kickxellomycetes</taxon>
        <taxon>Kickxellales</taxon>
        <taxon>Kickxellaceae</taxon>
        <taxon>Coemansia</taxon>
    </lineage>
</organism>
<reference evidence="1" key="1">
    <citation type="submission" date="2022-07" db="EMBL/GenBank/DDBJ databases">
        <title>Phylogenomic reconstructions and comparative analyses of Kickxellomycotina fungi.</title>
        <authorList>
            <person name="Reynolds N.K."/>
            <person name="Stajich J.E."/>
            <person name="Barry K."/>
            <person name="Grigoriev I.V."/>
            <person name="Crous P."/>
            <person name="Smith M.E."/>
        </authorList>
    </citation>
    <scope>NUCLEOTIDE SEQUENCE</scope>
    <source>
        <strain evidence="1">NBRC 105413</strain>
    </source>
</reference>
<accession>A0A9W7XDN0</accession>
<comment type="caution">
    <text evidence="1">The sequence shown here is derived from an EMBL/GenBank/DDBJ whole genome shotgun (WGS) entry which is preliminary data.</text>
</comment>
<gene>
    <name evidence="1" type="ORF">LPJ64_005819</name>
</gene>
<dbReference type="EMBL" id="JANBOH010000424">
    <property type="protein sequence ID" value="KAJ1642329.1"/>
    <property type="molecule type" value="Genomic_DNA"/>
</dbReference>
<keyword evidence="2" id="KW-1185">Reference proteome</keyword>